<evidence type="ECO:0000313" key="2">
    <source>
        <dbReference type="EMBL" id="PVY94207.1"/>
    </source>
</evidence>
<dbReference type="Pfam" id="PF03780">
    <property type="entry name" value="Asp23"/>
    <property type="match status" value="1"/>
</dbReference>
<proteinExistence type="inferred from homology"/>
<keyword evidence="3" id="KW-1185">Reference proteome</keyword>
<dbReference type="Proteomes" id="UP000245793">
    <property type="component" value="Unassembled WGS sequence"/>
</dbReference>
<evidence type="ECO:0000313" key="3">
    <source>
        <dbReference type="Proteomes" id="UP000245793"/>
    </source>
</evidence>
<accession>A0A2U1E2M9</accession>
<sequence>MDNSIRIGEGKVTITENVIGNIAIIAAEEIEGVSKITKNVTATITDIFSKTKQAQGVKVESTEGDVVIEISLELVYGSMIEEVSRKVQSNIKLNVESMTGLNVREVNVIVTGLAVNKNALDKKN</sequence>
<dbReference type="AlphaFoldDB" id="A0A2U1E2M9"/>
<comment type="caution">
    <text evidence="2">The sequence shown here is derived from an EMBL/GenBank/DDBJ whole genome shotgun (WGS) entry which is preliminary data.</text>
</comment>
<dbReference type="EMBL" id="QEKV01000006">
    <property type="protein sequence ID" value="PVY94207.1"/>
    <property type="molecule type" value="Genomic_DNA"/>
</dbReference>
<gene>
    <name evidence="2" type="ORF">C7381_10680</name>
</gene>
<organism evidence="2 3">
    <name type="scientific">Ezakiella coagulans</name>
    <dbReference type="NCBI Taxonomy" id="46507"/>
    <lineage>
        <taxon>Bacteria</taxon>
        <taxon>Bacillati</taxon>
        <taxon>Bacillota</taxon>
        <taxon>Tissierellia</taxon>
        <taxon>Ezakiella</taxon>
    </lineage>
</organism>
<dbReference type="RefSeq" id="WP_052085440.1">
    <property type="nucleotide sequence ID" value="NZ_CAUPJO010000010.1"/>
</dbReference>
<comment type="similarity">
    <text evidence="1">Belongs to the asp23 family.</text>
</comment>
<dbReference type="InterPro" id="IPR005531">
    <property type="entry name" value="Asp23"/>
</dbReference>
<evidence type="ECO:0000256" key="1">
    <source>
        <dbReference type="ARBA" id="ARBA00005721"/>
    </source>
</evidence>
<dbReference type="PANTHER" id="PTHR34297:SF1">
    <property type="entry name" value="ASP23_GLS24 FAMILY ENVELOPE STRESS RESPONSE PROTEIN"/>
    <property type="match status" value="1"/>
</dbReference>
<reference evidence="2 3" key="1">
    <citation type="submission" date="2018-04" db="EMBL/GenBank/DDBJ databases">
        <title>Genomic Encyclopedia of Type Strains, Phase IV (KMG-IV): sequencing the most valuable type-strain genomes for metagenomic binning, comparative biology and taxonomic classification.</title>
        <authorList>
            <person name="Goeker M."/>
        </authorList>
    </citation>
    <scope>NUCLEOTIDE SEQUENCE [LARGE SCALE GENOMIC DNA]</scope>
    <source>
        <strain evidence="2 3">DSM 20705</strain>
    </source>
</reference>
<protein>
    <submittedName>
        <fullName evidence="2">Putative alkaline shock family protein YloU</fullName>
    </submittedName>
</protein>
<name>A0A2U1E2M9_9FIRM</name>
<dbReference type="PANTHER" id="PTHR34297">
    <property type="entry name" value="HYPOTHETICAL CYTOSOLIC PROTEIN-RELATED"/>
    <property type="match status" value="1"/>
</dbReference>